<reference evidence="3 4" key="1">
    <citation type="submission" date="2015-12" db="EMBL/GenBank/DDBJ databases">
        <title>Draft genome of the nematode, Onchocerca flexuosa.</title>
        <authorList>
            <person name="Mitreva M."/>
        </authorList>
    </citation>
    <scope>NUCLEOTIDE SEQUENCE [LARGE SCALE GENOMIC DNA]</scope>
    <source>
        <strain evidence="3">Red Deer</strain>
    </source>
</reference>
<dbReference type="AlphaFoldDB" id="A0A238C3N3"/>
<keyword evidence="2" id="KW-0472">Membrane</keyword>
<dbReference type="EMBL" id="KZ269980">
    <property type="protein sequence ID" value="OZC11518.1"/>
    <property type="molecule type" value="Genomic_DNA"/>
</dbReference>
<evidence type="ECO:0000256" key="2">
    <source>
        <dbReference type="SAM" id="Phobius"/>
    </source>
</evidence>
<gene>
    <name evidence="3" type="ORF">X798_01376</name>
</gene>
<feature type="transmembrane region" description="Helical" evidence="2">
    <location>
        <begin position="20"/>
        <end position="38"/>
    </location>
</feature>
<accession>A0A238C3N3</accession>
<evidence type="ECO:0000256" key="1">
    <source>
        <dbReference type="SAM" id="MobiDB-lite"/>
    </source>
</evidence>
<dbReference type="OrthoDB" id="5831828at2759"/>
<evidence type="ECO:0000313" key="4">
    <source>
        <dbReference type="Proteomes" id="UP000242913"/>
    </source>
</evidence>
<feature type="region of interest" description="Disordered" evidence="1">
    <location>
        <begin position="447"/>
        <end position="483"/>
    </location>
</feature>
<keyword evidence="4" id="KW-1185">Reference proteome</keyword>
<sequence>MLLFVQACFQFIGLKSHTRMSVLSFAILIYLATLIQSLKIHGKLQNQNVWNGRKELRQLDEITLSLLQDKFEHLRQKSVNNDTLIDALTTAPMTEELIIERLEESIKMKLPYWDYRIDARLTKPEDSSIMLMELCRSEETNDNLLIKNINDTNDEGEIDWQLLKIEQKCKNGALLAFLRQTLPPNNTLGKGCSSCGTKNSKRWLFCNQNINRCVSKIIPNGNCTEFANDSESCFQSRCHHGRCSTKEMITAMNSYILSEIHPNVSENISLAKNFSIYVKNPEELKILPPMEARLLTGNFTSDTDSNKIPRIEVNIAENSSVLMKPSDRVISESKYRVPEYMPISLPKFKSLEKYPWINISSVENKHSSHVVYDRKKINLTEKNFNRKRKKFGVKHFGKHRNKGEVVINKVSVQKYPESIYLIQYDNSTFRINKLSKCGYYRKRLKQQKGVSKLPKRNVHRYRHDKPSSKEDLSKFPKSNSDSGKALKFGMKDVKLSAKEQNKTTDDKAYQFLLPITTTLNIPSHYVFFSITVIEGKPKRNNLLNRPVAACNITLIGANMPYGFTEKIKGELIQEKTSAVIRTLNPELFGLLVEFYITVTDQNERPCEQRCLNNKGSYGNCEDRPIRLSSHEFIVFSDPIDLYEVMFVSYDFLHRVVIYQIDWQLVIMIDSTDSLCLFTLSTIPYKKSSNIVIDYHFFIKTQKSLLECQWTGRGYYRKRKHDFLLFTCNE</sequence>
<proteinExistence type="predicted"/>
<evidence type="ECO:0000313" key="3">
    <source>
        <dbReference type="EMBL" id="OZC11518.1"/>
    </source>
</evidence>
<protein>
    <submittedName>
        <fullName evidence="3">Uncharacterized protein</fullName>
    </submittedName>
</protein>
<feature type="compositionally biased region" description="Basic and acidic residues" evidence="1">
    <location>
        <begin position="464"/>
        <end position="474"/>
    </location>
</feature>
<feature type="compositionally biased region" description="Basic residues" evidence="1">
    <location>
        <begin position="453"/>
        <end position="463"/>
    </location>
</feature>
<dbReference type="Proteomes" id="UP000242913">
    <property type="component" value="Unassembled WGS sequence"/>
</dbReference>
<keyword evidence="2" id="KW-1133">Transmembrane helix</keyword>
<name>A0A238C3N3_9BILA</name>
<keyword evidence="2" id="KW-0812">Transmembrane</keyword>
<organism evidence="3 4">
    <name type="scientific">Onchocerca flexuosa</name>
    <dbReference type="NCBI Taxonomy" id="387005"/>
    <lineage>
        <taxon>Eukaryota</taxon>
        <taxon>Metazoa</taxon>
        <taxon>Ecdysozoa</taxon>
        <taxon>Nematoda</taxon>
        <taxon>Chromadorea</taxon>
        <taxon>Rhabditida</taxon>
        <taxon>Spirurina</taxon>
        <taxon>Spiruromorpha</taxon>
        <taxon>Filarioidea</taxon>
        <taxon>Onchocercidae</taxon>
        <taxon>Onchocerca</taxon>
    </lineage>
</organism>